<proteinExistence type="predicted"/>
<evidence type="ECO:0000313" key="3">
    <source>
        <dbReference type="EMBL" id="KAK5173543.1"/>
    </source>
</evidence>
<dbReference type="CDD" id="cd03398">
    <property type="entry name" value="PAP2_haloperoxidase"/>
    <property type="match status" value="1"/>
</dbReference>
<dbReference type="AlphaFoldDB" id="A0AAV9PMK3"/>
<dbReference type="GO" id="GO:0004601">
    <property type="term" value="F:peroxidase activity"/>
    <property type="evidence" value="ECO:0007669"/>
    <property type="project" value="InterPro"/>
</dbReference>
<evidence type="ECO:0000313" key="4">
    <source>
        <dbReference type="Proteomes" id="UP001337655"/>
    </source>
</evidence>
<dbReference type="Proteomes" id="UP001337655">
    <property type="component" value="Unassembled WGS sequence"/>
</dbReference>
<keyword evidence="4" id="KW-1185">Reference proteome</keyword>
<dbReference type="Gene3D" id="1.10.606.10">
    <property type="entry name" value="Vanadium-containing Chloroperoxidase, domain 2"/>
    <property type="match status" value="1"/>
</dbReference>
<evidence type="ECO:0000259" key="2">
    <source>
        <dbReference type="Pfam" id="PF17897"/>
    </source>
</evidence>
<gene>
    <name evidence="3" type="ORF">LTR77_002224</name>
</gene>
<feature type="compositionally biased region" description="Basic and acidic residues" evidence="1">
    <location>
        <begin position="493"/>
        <end position="506"/>
    </location>
</feature>
<dbReference type="InterPro" id="IPR052559">
    <property type="entry name" value="V-haloperoxidase"/>
</dbReference>
<feature type="domain" description="Vanadium chloroperoxidase N-terminal" evidence="2">
    <location>
        <begin position="16"/>
        <end position="246"/>
    </location>
</feature>
<reference evidence="3 4" key="1">
    <citation type="submission" date="2023-08" db="EMBL/GenBank/DDBJ databases">
        <title>Black Yeasts Isolated from many extreme environments.</title>
        <authorList>
            <person name="Coleine C."/>
            <person name="Stajich J.E."/>
            <person name="Selbmann L."/>
        </authorList>
    </citation>
    <scope>NUCLEOTIDE SEQUENCE [LARGE SCALE GENOMIC DNA]</scope>
    <source>
        <strain evidence="3 4">CCFEE 5935</strain>
    </source>
</reference>
<comment type="caution">
    <text evidence="3">The sequence shown here is derived from an EMBL/GenBank/DDBJ whole genome shotgun (WGS) entry which is preliminary data.</text>
</comment>
<dbReference type="SUPFAM" id="SSF48317">
    <property type="entry name" value="Acid phosphatase/Vanadium-dependent haloperoxidase"/>
    <property type="match status" value="2"/>
</dbReference>
<name>A0AAV9PMK3_9PEZI</name>
<dbReference type="EMBL" id="JAVRRT010000003">
    <property type="protein sequence ID" value="KAK5173543.1"/>
    <property type="molecule type" value="Genomic_DNA"/>
</dbReference>
<dbReference type="RefSeq" id="XP_064662238.1">
    <property type="nucleotide sequence ID" value="XM_064799483.1"/>
</dbReference>
<dbReference type="InterPro" id="IPR016119">
    <property type="entry name" value="Br/Cl_peroxidase_C"/>
</dbReference>
<organism evidence="3 4">
    <name type="scientific">Saxophila tyrrhenica</name>
    <dbReference type="NCBI Taxonomy" id="1690608"/>
    <lineage>
        <taxon>Eukaryota</taxon>
        <taxon>Fungi</taxon>
        <taxon>Dikarya</taxon>
        <taxon>Ascomycota</taxon>
        <taxon>Pezizomycotina</taxon>
        <taxon>Dothideomycetes</taxon>
        <taxon>Dothideomycetidae</taxon>
        <taxon>Mycosphaerellales</taxon>
        <taxon>Extremaceae</taxon>
        <taxon>Saxophila</taxon>
    </lineage>
</organism>
<accession>A0AAV9PMK3</accession>
<protein>
    <recommendedName>
        <fullName evidence="2">Vanadium chloroperoxidase N-terminal domain-containing protein</fullName>
    </recommendedName>
</protein>
<feature type="region of interest" description="Disordered" evidence="1">
    <location>
        <begin position="258"/>
        <end position="278"/>
    </location>
</feature>
<dbReference type="Pfam" id="PF17897">
    <property type="entry name" value="VCPO_N"/>
    <property type="match status" value="1"/>
</dbReference>
<dbReference type="InterPro" id="IPR041067">
    <property type="entry name" value="VCPO_N"/>
</dbReference>
<dbReference type="InterPro" id="IPR036938">
    <property type="entry name" value="PAP2/HPO_sf"/>
</dbReference>
<evidence type="ECO:0000256" key="1">
    <source>
        <dbReference type="SAM" id="MobiDB-lite"/>
    </source>
</evidence>
<feature type="region of interest" description="Disordered" evidence="1">
    <location>
        <begin position="457"/>
        <end position="506"/>
    </location>
</feature>
<dbReference type="PANTHER" id="PTHR34599">
    <property type="entry name" value="PEROXIDASE-RELATED"/>
    <property type="match status" value="1"/>
</dbReference>
<dbReference type="Gene3D" id="1.20.144.10">
    <property type="entry name" value="Phosphatidic acid phosphatase type 2/haloperoxidase"/>
    <property type="match status" value="1"/>
</dbReference>
<sequence length="677" mass="74025">MSLPVLPQVVEALPAGGGKRDYNSNYVFFWNNVALDLVRLTHTIGGPQGGPPLTARFLGILHLAVHDAYFTVFPYDDHPAKKAEFISKFEPYLDAGVRPASPTSSAAELAAHAKTAVAGAAITVLQKLFKAPDKRDPGVSLQAAGALSDFVDTTARSYLQANGINLRSAAYIFGTQIADVILAQLETKAAEPGVDSGNYTPNANAPYYFDDDPSHPIRLRPVDPNDPGRGDKVTRPYHGPRYGTTAAVFATTQDIKIADPPVVPSKPPTMTDPRSAPAGNDLEYLHAVEDVHRMGGVEEIATTKRRPAETARGLFWAYDGANLIGTPPRLYNQIVKQIAYDMQDTSGGLNSDENNAQFIRLLALVNVAMADAGVFCWRDKYKYELWRPLSGVRADPTGPVPDGHGRPTWRVLGAPATNSNEGGFKPPFPAYPSGHATFAAAAFQMARLFYDQRGDKKLKPRNVEGPGAEQDAKRASQDFVKVENGSQSPIQRPDPEPKDPRNDANDDIKFKFVSDELNGISRTLYQPYKPATAIEDQPGEVRTLHPIEFKSLKDAIFSNGMSRIWLGVHWNFDAFAGETVFVDYDEAGAANEGIDNNQPRPEKYKQQYQVHPDGSSKYKQVAEMDWFAAQGPREGCDGEHPVGGVPLGMMIANNIFDSRMRSEGRLENLADDGDERT</sequence>
<feature type="compositionally biased region" description="Basic and acidic residues" evidence="1">
    <location>
        <begin position="212"/>
        <end position="234"/>
    </location>
</feature>
<feature type="region of interest" description="Disordered" evidence="1">
    <location>
        <begin position="192"/>
        <end position="238"/>
    </location>
</feature>
<dbReference type="GeneID" id="89923571"/>
<dbReference type="PANTHER" id="PTHR34599:SF1">
    <property type="entry name" value="PHOSPHATIDIC ACID PHOSPHATASE TYPE 2_HALOPEROXIDASE DOMAIN-CONTAINING PROTEIN"/>
    <property type="match status" value="1"/>
</dbReference>